<dbReference type="OrthoDB" id="2788229at2759"/>
<dbReference type="InterPro" id="IPR036047">
    <property type="entry name" value="F-box-like_dom_sf"/>
</dbReference>
<dbReference type="EMBL" id="NHYD01003124">
    <property type="protein sequence ID" value="PPQ82524.1"/>
    <property type="molecule type" value="Genomic_DNA"/>
</dbReference>
<dbReference type="CDD" id="cd09917">
    <property type="entry name" value="F-box_SF"/>
    <property type="match status" value="1"/>
</dbReference>
<dbReference type="Proteomes" id="UP000283269">
    <property type="component" value="Unassembled WGS sequence"/>
</dbReference>
<dbReference type="SUPFAM" id="SSF81383">
    <property type="entry name" value="F-box domain"/>
    <property type="match status" value="1"/>
</dbReference>
<sequence length="418" mass="48131">MAAQVQLPPEILESVVDQLHDDPPSLMQCSLVCRRFANRGQKHLFRRVVLDRPSRIFKGNMISQFYPAESFLYLINHYPHICKLVLELKISDEHKISYYREQNSWIRTDRAIAKILPMLCALEELIIDGNHLGTRLNFKCWKEELKSTILLKSQSLRRLSLSLVRNVPLLLLNDMPNLECLRLNSVYFTPDDLPAMHFPNKARLRTFDIASYVGDDWPSLYPWLQSTKCNIDMTHLVAVSLMINPADMAPSDQLHSISSLLRGCANNLKHLHLCYSDPIATPSFYDDKFMDLGSMPLLESLDISGCVWSHWDHHGQSRDRLRWLTNNLAKIDPNITLKRIDLEIEVFQGNPQSGFEDAGWDDFAQVIDNLAQTVSAVFVKFVIYSDFGRYTQDFLQQRMLPLCIRGIVLIEDGIAIEQ</sequence>
<evidence type="ECO:0000313" key="3">
    <source>
        <dbReference type="Proteomes" id="UP000283269"/>
    </source>
</evidence>
<evidence type="ECO:0000313" key="2">
    <source>
        <dbReference type="EMBL" id="PPQ82524.1"/>
    </source>
</evidence>
<accession>A0A409WVG8</accession>
<comment type="caution">
    <text evidence="2">The sequence shown here is derived from an EMBL/GenBank/DDBJ whole genome shotgun (WGS) entry which is preliminary data.</text>
</comment>
<name>A0A409WVG8_PSICY</name>
<evidence type="ECO:0000259" key="1">
    <source>
        <dbReference type="Pfam" id="PF12937"/>
    </source>
</evidence>
<dbReference type="InterPro" id="IPR032675">
    <property type="entry name" value="LRR_dom_sf"/>
</dbReference>
<dbReference type="Gene3D" id="3.80.10.10">
    <property type="entry name" value="Ribonuclease Inhibitor"/>
    <property type="match status" value="1"/>
</dbReference>
<dbReference type="InParanoid" id="A0A409WVG8"/>
<organism evidence="2 3">
    <name type="scientific">Psilocybe cyanescens</name>
    <dbReference type="NCBI Taxonomy" id="93625"/>
    <lineage>
        <taxon>Eukaryota</taxon>
        <taxon>Fungi</taxon>
        <taxon>Dikarya</taxon>
        <taxon>Basidiomycota</taxon>
        <taxon>Agaricomycotina</taxon>
        <taxon>Agaricomycetes</taxon>
        <taxon>Agaricomycetidae</taxon>
        <taxon>Agaricales</taxon>
        <taxon>Agaricineae</taxon>
        <taxon>Strophariaceae</taxon>
        <taxon>Psilocybe</taxon>
    </lineage>
</organism>
<protein>
    <recommendedName>
        <fullName evidence="1">F-box domain-containing protein</fullName>
    </recommendedName>
</protein>
<proteinExistence type="predicted"/>
<feature type="domain" description="F-box" evidence="1">
    <location>
        <begin position="6"/>
        <end position="50"/>
    </location>
</feature>
<dbReference type="Pfam" id="PF12937">
    <property type="entry name" value="F-box-like"/>
    <property type="match status" value="1"/>
</dbReference>
<dbReference type="AlphaFoldDB" id="A0A409WVG8"/>
<dbReference type="SUPFAM" id="SSF52047">
    <property type="entry name" value="RNI-like"/>
    <property type="match status" value="1"/>
</dbReference>
<reference evidence="2 3" key="1">
    <citation type="journal article" date="2018" name="Evol. Lett.">
        <title>Horizontal gene cluster transfer increased hallucinogenic mushroom diversity.</title>
        <authorList>
            <person name="Reynolds H.T."/>
            <person name="Vijayakumar V."/>
            <person name="Gluck-Thaler E."/>
            <person name="Korotkin H.B."/>
            <person name="Matheny P.B."/>
            <person name="Slot J.C."/>
        </authorList>
    </citation>
    <scope>NUCLEOTIDE SEQUENCE [LARGE SCALE GENOMIC DNA]</scope>
    <source>
        <strain evidence="2 3">2631</strain>
    </source>
</reference>
<gene>
    <name evidence="2" type="ORF">CVT25_007133</name>
</gene>
<keyword evidence="3" id="KW-1185">Reference proteome</keyword>
<dbReference type="InterPro" id="IPR001810">
    <property type="entry name" value="F-box_dom"/>
</dbReference>
<dbReference type="Gene3D" id="1.20.1280.50">
    <property type="match status" value="1"/>
</dbReference>